<dbReference type="Proteomes" id="UP000593565">
    <property type="component" value="Unassembled WGS sequence"/>
</dbReference>
<sequence>MTSKMSVSMKRYTRKFERSVKSKRSDSPEASCVSVKSETMEIPISFTDTDCATELGSVKSKRSDSPEASCESVKSETMEIPISFTDTDCGTDLRSVNSKRSDSPEASGVSVKRETMEIPISFIDTDCATDLRSVKRKRSDSPEASCVSVKCETMEIPISFTDTECATELGPQKNKSKFTEKSHLESIFKAGNEEVLRSARHLVSLLSNFQGGSAGPSQDSNRQHSQGGPTERTSVQAEMTRSFPGLFVNRKGKRRFSGAHPLPSKPKPFQVVFHLLPTQSERSPNDQEQLLHAQAGLGRRTGHLDENMTHEEICDVLSELYPKLKDVTGGWLFYRTGGGWGHRKLVVVTPADCGYTGRILKLSRTKQNTVIYVAPLQEELDTSLLPPTSEAFRNMPKAICKKCNSSYPLQVLPDHISSCSVVIVDNAEPGNSEQAGNEEVLRSARHLVSLLSNFQGGSAGPSQDSNRQHSQGGPTASMSVQAEMTRSFPGSFVNRKGKRRFSGAHPLPSKPKPFQVVFHLLPTQSERSPNDQEQLLHAQAGLGRRTGHLDENMTHEEICDVLSELYPKLKDVTGGWLFYRTGGGWGQRKLVVVTPADCGYTGRILKLSRTKQNTVIYVAPLQEELDTSLLPPTSEAFRNMPKAICKKCNSSYPLQVLPDHISSCSVVVDNAEPGNSEQACCPICQEEMALDVLEIHASKCGERTVNDTMNNTTDVLCVDNDWKTQPDPKVAVSLYTQEILRLHETEKPLLMYMDLRSGVQEQERELINFYKQKDVKWACPLRCQLQGDNAIGDGVTRHFFSTILHKLKYGFSLNLGNTGVTCLFEGQPDHLVPSSSQFLIESDLFLVAGRMLGHSFLHGGPCLAGLSRAFVHVLLLGSHDTATLLLEDCPDIDVRETINLLNVQYPLDEDQHDRVLELCLSWDLPGPTEENRRWLYERLLSHAVLGKRTRQMKQLRRGLKDTMVWSLLTERKDVAFFPMESEDSCSSEHVAKT</sequence>
<reference evidence="2 3" key="1">
    <citation type="submission" date="2020-02" db="EMBL/GenBank/DDBJ databases">
        <title>A chromosome-scale genome assembly of the black bullhead catfish (Ameiurus melas).</title>
        <authorList>
            <person name="Wen M."/>
            <person name="Zham M."/>
            <person name="Cabau C."/>
            <person name="Klopp C."/>
            <person name="Donnadieu C."/>
            <person name="Roques C."/>
            <person name="Bouchez O."/>
            <person name="Lampietro C."/>
            <person name="Jouanno E."/>
            <person name="Herpin A."/>
            <person name="Louis A."/>
            <person name="Berthelot C."/>
            <person name="Parey E."/>
            <person name="Roest-Crollius H."/>
            <person name="Braasch I."/>
            <person name="Postlethwait J."/>
            <person name="Robinson-Rechavi M."/>
            <person name="Echchiki A."/>
            <person name="Begum T."/>
            <person name="Montfort J."/>
            <person name="Schartl M."/>
            <person name="Bobe J."/>
            <person name="Guiguen Y."/>
        </authorList>
    </citation>
    <scope>NUCLEOTIDE SEQUENCE [LARGE SCALE GENOMIC DNA]</scope>
    <source>
        <strain evidence="2">M_S1</strain>
        <tissue evidence="2">Blood</tissue>
    </source>
</reference>
<dbReference type="EMBL" id="JAAGNN010000006">
    <property type="protein sequence ID" value="KAF4087717.1"/>
    <property type="molecule type" value="Genomic_DNA"/>
</dbReference>
<feature type="region of interest" description="Disordered" evidence="1">
    <location>
        <begin position="1"/>
        <end position="32"/>
    </location>
</feature>
<gene>
    <name evidence="2" type="ORF">AMELA_G00073840</name>
</gene>
<keyword evidence="3" id="KW-1185">Reference proteome</keyword>
<name>A0A7J6AZV5_AMEME</name>
<organism evidence="2 3">
    <name type="scientific">Ameiurus melas</name>
    <name type="common">Black bullhead</name>
    <name type="synonym">Silurus melas</name>
    <dbReference type="NCBI Taxonomy" id="219545"/>
    <lineage>
        <taxon>Eukaryota</taxon>
        <taxon>Metazoa</taxon>
        <taxon>Chordata</taxon>
        <taxon>Craniata</taxon>
        <taxon>Vertebrata</taxon>
        <taxon>Euteleostomi</taxon>
        <taxon>Actinopterygii</taxon>
        <taxon>Neopterygii</taxon>
        <taxon>Teleostei</taxon>
        <taxon>Ostariophysi</taxon>
        <taxon>Siluriformes</taxon>
        <taxon>Ictaluridae</taxon>
        <taxon>Ameiurus</taxon>
    </lineage>
</organism>
<evidence type="ECO:0000313" key="2">
    <source>
        <dbReference type="EMBL" id="KAF4087717.1"/>
    </source>
</evidence>
<dbReference type="GO" id="GO:0004842">
    <property type="term" value="F:ubiquitin-protein transferase activity"/>
    <property type="evidence" value="ECO:0007669"/>
    <property type="project" value="InterPro"/>
</dbReference>
<feature type="region of interest" description="Disordered" evidence="1">
    <location>
        <begin position="453"/>
        <end position="480"/>
    </location>
</feature>
<dbReference type="Gene3D" id="3.90.1750.10">
    <property type="entry name" value="Hect, E3 ligase catalytic domains"/>
    <property type="match status" value="1"/>
</dbReference>
<protein>
    <submittedName>
        <fullName evidence="2">Uncharacterized protein</fullName>
    </submittedName>
</protein>
<dbReference type="AlphaFoldDB" id="A0A7J6AZV5"/>
<evidence type="ECO:0000256" key="1">
    <source>
        <dbReference type="SAM" id="MobiDB-lite"/>
    </source>
</evidence>
<accession>A0A7J6AZV5</accession>
<proteinExistence type="predicted"/>
<dbReference type="SUPFAM" id="SSF56204">
    <property type="entry name" value="Hect, E3 ligase catalytic domain"/>
    <property type="match status" value="1"/>
</dbReference>
<evidence type="ECO:0000313" key="3">
    <source>
        <dbReference type="Proteomes" id="UP000593565"/>
    </source>
</evidence>
<feature type="compositionally biased region" description="Polar residues" evidence="1">
    <location>
        <begin position="208"/>
        <end position="239"/>
    </location>
</feature>
<feature type="compositionally biased region" description="Basic and acidic residues" evidence="1">
    <location>
        <begin position="14"/>
        <end position="27"/>
    </location>
</feature>
<dbReference type="InterPro" id="IPR035983">
    <property type="entry name" value="Hect_E3_ubiquitin_ligase"/>
</dbReference>
<feature type="region of interest" description="Disordered" evidence="1">
    <location>
        <begin position="208"/>
        <end position="242"/>
    </location>
</feature>
<comment type="caution">
    <text evidence="2">The sequence shown here is derived from an EMBL/GenBank/DDBJ whole genome shotgun (WGS) entry which is preliminary data.</text>
</comment>